<comment type="caution">
    <text evidence="2">The sequence shown here is derived from an EMBL/GenBank/DDBJ whole genome shotgun (WGS) entry which is preliminary data.</text>
</comment>
<accession>A0ABX9K9M9</accession>
<evidence type="ECO:0000313" key="2">
    <source>
        <dbReference type="EMBL" id="REG36348.1"/>
    </source>
</evidence>
<organism evidence="2 3">
    <name type="scientific">Archangium gephyra</name>
    <dbReference type="NCBI Taxonomy" id="48"/>
    <lineage>
        <taxon>Bacteria</taxon>
        <taxon>Pseudomonadati</taxon>
        <taxon>Myxococcota</taxon>
        <taxon>Myxococcia</taxon>
        <taxon>Myxococcales</taxon>
        <taxon>Cystobacterineae</taxon>
        <taxon>Archangiaceae</taxon>
        <taxon>Archangium</taxon>
    </lineage>
</organism>
<sequence length="148" mass="16688">MDPTPELSTPETIQQRSGYQSLQPVKRPEYWGVDLDPSRRPGVPMEREPQPFPNTRFPPERQQGESAVPMHGRSNKEMPPVFGTSTPLKGLSGAIRKYAYSLPDHYPSHWLLKMLGDRVDSWGYHTRRALPVLIPAVVIGFLGARGRS</sequence>
<keyword evidence="3" id="KW-1185">Reference proteome</keyword>
<evidence type="ECO:0000256" key="1">
    <source>
        <dbReference type="SAM" id="MobiDB-lite"/>
    </source>
</evidence>
<feature type="compositionally biased region" description="Polar residues" evidence="1">
    <location>
        <begin position="1"/>
        <end position="23"/>
    </location>
</feature>
<dbReference type="RefSeq" id="WP_047859151.1">
    <property type="nucleotide sequence ID" value="NZ_CP011509.1"/>
</dbReference>
<protein>
    <submittedName>
        <fullName evidence="2">Uncharacterized protein</fullName>
    </submittedName>
</protein>
<dbReference type="Proteomes" id="UP000256345">
    <property type="component" value="Unassembled WGS sequence"/>
</dbReference>
<reference evidence="2 3" key="1">
    <citation type="submission" date="2018-08" db="EMBL/GenBank/DDBJ databases">
        <title>Genomic Encyclopedia of Archaeal and Bacterial Type Strains, Phase II (KMG-II): from individual species to whole genera.</title>
        <authorList>
            <person name="Goeker M."/>
        </authorList>
    </citation>
    <scope>NUCLEOTIDE SEQUENCE [LARGE SCALE GENOMIC DNA]</scope>
    <source>
        <strain evidence="2 3">DSM 2261</strain>
    </source>
</reference>
<dbReference type="EMBL" id="QUMU01000002">
    <property type="protein sequence ID" value="REG36348.1"/>
    <property type="molecule type" value="Genomic_DNA"/>
</dbReference>
<feature type="region of interest" description="Disordered" evidence="1">
    <location>
        <begin position="1"/>
        <end position="85"/>
    </location>
</feature>
<name>A0ABX9K9M9_9BACT</name>
<proteinExistence type="predicted"/>
<evidence type="ECO:0000313" key="3">
    <source>
        <dbReference type="Proteomes" id="UP000256345"/>
    </source>
</evidence>
<gene>
    <name evidence="2" type="ORF">ATI61_102725</name>
</gene>